<evidence type="ECO:0000313" key="3">
    <source>
        <dbReference type="EMBL" id="PMD55337.1"/>
    </source>
</evidence>
<protein>
    <submittedName>
        <fullName evidence="3">Uncharacterized protein</fullName>
    </submittedName>
</protein>
<feature type="compositionally biased region" description="Basic residues" evidence="1">
    <location>
        <begin position="228"/>
        <end position="237"/>
    </location>
</feature>
<evidence type="ECO:0000256" key="2">
    <source>
        <dbReference type="SAM" id="Phobius"/>
    </source>
</evidence>
<dbReference type="RefSeq" id="XP_024732241.1">
    <property type="nucleotide sequence ID" value="XM_024887925.1"/>
</dbReference>
<proteinExistence type="predicted"/>
<dbReference type="Proteomes" id="UP000235371">
    <property type="component" value="Unassembled WGS sequence"/>
</dbReference>
<keyword evidence="2" id="KW-1133">Transmembrane helix</keyword>
<gene>
    <name evidence="3" type="ORF">K444DRAFT_697322</name>
</gene>
<reference evidence="3 4" key="1">
    <citation type="submission" date="2016-04" db="EMBL/GenBank/DDBJ databases">
        <title>A degradative enzymes factory behind the ericoid mycorrhizal symbiosis.</title>
        <authorList>
            <consortium name="DOE Joint Genome Institute"/>
            <person name="Martino E."/>
            <person name="Morin E."/>
            <person name="Grelet G."/>
            <person name="Kuo A."/>
            <person name="Kohler A."/>
            <person name="Daghino S."/>
            <person name="Barry K."/>
            <person name="Choi C."/>
            <person name="Cichocki N."/>
            <person name="Clum A."/>
            <person name="Copeland A."/>
            <person name="Hainaut M."/>
            <person name="Haridas S."/>
            <person name="Labutti K."/>
            <person name="Lindquist E."/>
            <person name="Lipzen A."/>
            <person name="Khouja H.-R."/>
            <person name="Murat C."/>
            <person name="Ohm R."/>
            <person name="Olson A."/>
            <person name="Spatafora J."/>
            <person name="Veneault-Fourrey C."/>
            <person name="Henrissat B."/>
            <person name="Grigoriev I."/>
            <person name="Martin F."/>
            <person name="Perotto S."/>
        </authorList>
    </citation>
    <scope>NUCLEOTIDE SEQUENCE [LARGE SCALE GENOMIC DNA]</scope>
    <source>
        <strain evidence="3 4">E</strain>
    </source>
</reference>
<evidence type="ECO:0000313" key="4">
    <source>
        <dbReference type="Proteomes" id="UP000235371"/>
    </source>
</evidence>
<evidence type="ECO:0000256" key="1">
    <source>
        <dbReference type="SAM" id="MobiDB-lite"/>
    </source>
</evidence>
<feature type="region of interest" description="Disordered" evidence="1">
    <location>
        <begin position="222"/>
        <end position="243"/>
    </location>
</feature>
<organism evidence="3 4">
    <name type="scientific">Hyaloscypha bicolor E</name>
    <dbReference type="NCBI Taxonomy" id="1095630"/>
    <lineage>
        <taxon>Eukaryota</taxon>
        <taxon>Fungi</taxon>
        <taxon>Dikarya</taxon>
        <taxon>Ascomycota</taxon>
        <taxon>Pezizomycotina</taxon>
        <taxon>Leotiomycetes</taxon>
        <taxon>Helotiales</taxon>
        <taxon>Hyaloscyphaceae</taxon>
        <taxon>Hyaloscypha</taxon>
        <taxon>Hyaloscypha bicolor</taxon>
    </lineage>
</organism>
<keyword evidence="2" id="KW-0472">Membrane</keyword>
<keyword evidence="4" id="KW-1185">Reference proteome</keyword>
<name>A0A2J6SX32_9HELO</name>
<sequence length="294" mass="34037">MVGRLVFFESLHSLPGFPQPSQGNEVVVQFMGNSKYHDVAQVNREELRKATANADNTQVHNATSKFQICSVLVESSFETPQEPLVISTHQLHLDQELNLSSPEKEQMAIYQAIKGISDGDGRHVIILTTLPNIDWWAVSLVECVNRARECIRTEVEEGRITLKIRYEDKVEVTSKGIFEEFTCRECWDLREDEVKDKVNGGDKIEERDKIWEYLEPDCPEKKEATMSKSRHTPPKHTKINDEERQLSDQYCSFPHRPRFCLIPILEMQLLNLFRLLLILLILLIPAYLICHDEF</sequence>
<feature type="transmembrane region" description="Helical" evidence="2">
    <location>
        <begin position="272"/>
        <end position="290"/>
    </location>
</feature>
<dbReference type="AlphaFoldDB" id="A0A2J6SX32"/>
<accession>A0A2J6SX32</accession>
<dbReference type="GeneID" id="36596001"/>
<dbReference type="EMBL" id="KZ613856">
    <property type="protein sequence ID" value="PMD55337.1"/>
    <property type="molecule type" value="Genomic_DNA"/>
</dbReference>
<keyword evidence="2" id="KW-0812">Transmembrane</keyword>
<dbReference type="InParanoid" id="A0A2J6SX32"/>